<dbReference type="EMBL" id="QFLI01000004">
    <property type="protein sequence ID" value="PXY01134.1"/>
    <property type="molecule type" value="Genomic_DNA"/>
</dbReference>
<reference evidence="5 6" key="1">
    <citation type="submission" date="2018-05" db="EMBL/GenBank/DDBJ databases">
        <title>Marinifilum breve JC075T sp. nov., a marine bacterium isolated from Yongle Blue Hole in the South China Sea.</title>
        <authorList>
            <person name="Fu T."/>
        </authorList>
    </citation>
    <scope>NUCLEOTIDE SEQUENCE [LARGE SCALE GENOMIC DNA]</scope>
    <source>
        <strain evidence="5 6">JC075</strain>
    </source>
</reference>
<dbReference type="GO" id="GO:0016747">
    <property type="term" value="F:acyltransferase activity, transferring groups other than amino-acyl groups"/>
    <property type="evidence" value="ECO:0007669"/>
    <property type="project" value="InterPro"/>
</dbReference>
<dbReference type="Gene3D" id="3.40.50.620">
    <property type="entry name" value="HUPs"/>
    <property type="match status" value="1"/>
</dbReference>
<dbReference type="InterPro" id="IPR000182">
    <property type="entry name" value="GNAT_dom"/>
</dbReference>
<dbReference type="Proteomes" id="UP000248079">
    <property type="component" value="Unassembled WGS sequence"/>
</dbReference>
<dbReference type="SMART" id="SM00764">
    <property type="entry name" value="Citrate_ly_lig"/>
    <property type="match status" value="1"/>
</dbReference>
<keyword evidence="1 3" id="KW-0547">Nucleotide-binding</keyword>
<dbReference type="GO" id="GO:0016829">
    <property type="term" value="F:lyase activity"/>
    <property type="evidence" value="ECO:0007669"/>
    <property type="project" value="UniProtKB-KW"/>
</dbReference>
<dbReference type="SUPFAM" id="SSF52374">
    <property type="entry name" value="Nucleotidylyl transferase"/>
    <property type="match status" value="1"/>
</dbReference>
<evidence type="ECO:0000256" key="2">
    <source>
        <dbReference type="ARBA" id="ARBA00022840"/>
    </source>
</evidence>
<dbReference type="Pfam" id="PF08218">
    <property type="entry name" value="Citrate_ly_lig"/>
    <property type="match status" value="1"/>
</dbReference>
<comment type="function">
    <text evidence="3">Acetylation of prosthetic group (2-(5''-phosphoribosyl)-3'-dephosphocoenzyme-A) of the gamma subunit of citrate lyase.</text>
</comment>
<organism evidence="5 6">
    <name type="scientific">Marinifilum breve</name>
    <dbReference type="NCBI Taxonomy" id="2184082"/>
    <lineage>
        <taxon>Bacteria</taxon>
        <taxon>Pseudomonadati</taxon>
        <taxon>Bacteroidota</taxon>
        <taxon>Bacteroidia</taxon>
        <taxon>Marinilabiliales</taxon>
        <taxon>Marinifilaceae</taxon>
    </lineage>
</organism>
<dbReference type="OrthoDB" id="9779753at2"/>
<dbReference type="PANTHER" id="PTHR40599">
    <property type="entry name" value="[CITRATE [PRO-3S]-LYASE] LIGASE"/>
    <property type="match status" value="1"/>
</dbReference>
<comment type="caution">
    <text evidence="5">The sequence shown here is derived from an EMBL/GenBank/DDBJ whole genome shotgun (WGS) entry which is preliminary data.</text>
</comment>
<protein>
    <recommendedName>
        <fullName evidence="3">[Citrate [pro-3S]-lyase] ligase</fullName>
        <ecNumber evidence="3">6.2.1.22</ecNumber>
    </recommendedName>
</protein>
<dbReference type="PROSITE" id="PS51186">
    <property type="entry name" value="GNAT"/>
    <property type="match status" value="1"/>
</dbReference>
<dbReference type="RefSeq" id="WP_110360765.1">
    <property type="nucleotide sequence ID" value="NZ_QFLI01000004.1"/>
</dbReference>
<dbReference type="PIRSF" id="PIRSF005751">
    <property type="entry name" value="Acet_citr_lig"/>
    <property type="match status" value="1"/>
</dbReference>
<proteinExistence type="predicted"/>
<feature type="domain" description="N-acetyltransferase" evidence="4">
    <location>
        <begin position="3"/>
        <end position="138"/>
    </location>
</feature>
<evidence type="ECO:0000256" key="3">
    <source>
        <dbReference type="PIRNR" id="PIRNR005751"/>
    </source>
</evidence>
<dbReference type="GO" id="GO:0008771">
    <property type="term" value="F:[citrate (pro-3S)-lyase] ligase activity"/>
    <property type="evidence" value="ECO:0007669"/>
    <property type="project" value="UniProtKB-EC"/>
</dbReference>
<dbReference type="EC" id="6.2.1.22" evidence="3"/>
<dbReference type="InterPro" id="IPR005216">
    <property type="entry name" value="Citrate_lyase_ligase"/>
</dbReference>
<evidence type="ECO:0000313" key="6">
    <source>
        <dbReference type="Proteomes" id="UP000248079"/>
    </source>
</evidence>
<comment type="catalytic activity">
    <reaction evidence="3">
        <text>holo-[citrate lyase ACP] + acetate + ATP = acetyl-[citrate lyase ACP] + AMP + diphosphate</text>
        <dbReference type="Rhea" id="RHEA:23788"/>
        <dbReference type="Rhea" id="RHEA-COMP:10158"/>
        <dbReference type="Rhea" id="RHEA-COMP:13710"/>
        <dbReference type="ChEBI" id="CHEBI:30089"/>
        <dbReference type="ChEBI" id="CHEBI:30616"/>
        <dbReference type="ChEBI" id="CHEBI:33019"/>
        <dbReference type="ChEBI" id="CHEBI:82683"/>
        <dbReference type="ChEBI" id="CHEBI:137976"/>
        <dbReference type="ChEBI" id="CHEBI:456215"/>
        <dbReference type="EC" id="6.2.1.22"/>
    </reaction>
</comment>
<dbReference type="InterPro" id="IPR014729">
    <property type="entry name" value="Rossmann-like_a/b/a_fold"/>
</dbReference>
<keyword evidence="6" id="KW-1185">Reference proteome</keyword>
<keyword evidence="5" id="KW-0456">Lyase</keyword>
<dbReference type="GO" id="GO:0005524">
    <property type="term" value="F:ATP binding"/>
    <property type="evidence" value="ECO:0007669"/>
    <property type="project" value="UniProtKB-UniRule"/>
</dbReference>
<dbReference type="NCBIfam" id="TIGR00124">
    <property type="entry name" value="cit_ly_ligase"/>
    <property type="match status" value="1"/>
</dbReference>
<evidence type="ECO:0000313" key="5">
    <source>
        <dbReference type="EMBL" id="PXY01134.1"/>
    </source>
</evidence>
<dbReference type="AlphaFoldDB" id="A0A2V4AB17"/>
<keyword evidence="3 5" id="KW-0436">Ligase</keyword>
<dbReference type="PANTHER" id="PTHR40599:SF1">
    <property type="entry name" value="[CITRATE [PRO-3S]-LYASE] LIGASE"/>
    <property type="match status" value="1"/>
</dbReference>
<accession>A0A2V4AB17</accession>
<name>A0A2V4AB17_9BACT</name>
<dbReference type="InterPro" id="IPR013166">
    <property type="entry name" value="Citrate_lyase_ligase_C"/>
</dbReference>
<evidence type="ECO:0000256" key="1">
    <source>
        <dbReference type="ARBA" id="ARBA00022741"/>
    </source>
</evidence>
<sequence length="357" mass="40915">MGVENTDYREESLDLKNPFDIKLVTEFLEPLGFDFNKHEVDYTMILYNLNDEVIGTGSYKGRVLKYVAVAPKFREGAAFAQIVTHLIDLVILKHKHIFVYTKPRNLEVFKGLGFTEIATAEPLFSVLEFGYENIKTYQDYLRSVKKDVSVGDIAAVVVNCNPFTKGHKYLIEKACKENRLVYLFVVEEDRSSFTFDIRWRLIKEEMGHIDNLVMVKGGNYVVSGTIFPCYFLKQEKESDISAKQAELDVITFLSYIVPVLNINKRYVGTEMYSPVTAAYNEAMIKYLPSNGVDLLEIPRITCGGEDNYISASKVRQAIREDRLQEVLEFLPNSTKNFLLSDESLEVRTKIKNTVSRH</sequence>
<evidence type="ECO:0000259" key="4">
    <source>
        <dbReference type="PROSITE" id="PS51186"/>
    </source>
</evidence>
<gene>
    <name evidence="5" type="primary">citC</name>
    <name evidence="5" type="ORF">DF185_10815</name>
</gene>
<keyword evidence="2 3" id="KW-0067">ATP-binding</keyword>